<dbReference type="PRINTS" id="PR00081">
    <property type="entry name" value="GDHRDH"/>
</dbReference>
<dbReference type="PANTHER" id="PTHR42760:SF40">
    <property type="entry name" value="3-OXOACYL-[ACYL-CARRIER-PROTEIN] REDUCTASE, CHLOROPLASTIC"/>
    <property type="match status" value="1"/>
</dbReference>
<dbReference type="SUPFAM" id="SSF51735">
    <property type="entry name" value="NAD(P)-binding Rossmann-fold domains"/>
    <property type="match status" value="1"/>
</dbReference>
<reference evidence="2 3" key="1">
    <citation type="submission" date="2020-03" db="EMBL/GenBank/DDBJ databases">
        <title>Sequencing the genomes of 1000 actinobacteria strains.</title>
        <authorList>
            <person name="Klenk H.-P."/>
        </authorList>
    </citation>
    <scope>NUCLEOTIDE SEQUENCE [LARGE SCALE GENOMIC DNA]</scope>
    <source>
        <strain evidence="2 3">DSM 45668</strain>
    </source>
</reference>
<organism evidence="2 3">
    <name type="scientific">Amycolatopsis viridis</name>
    <dbReference type="NCBI Taxonomy" id="185678"/>
    <lineage>
        <taxon>Bacteria</taxon>
        <taxon>Bacillati</taxon>
        <taxon>Actinomycetota</taxon>
        <taxon>Actinomycetes</taxon>
        <taxon>Pseudonocardiales</taxon>
        <taxon>Pseudonocardiaceae</taxon>
        <taxon>Amycolatopsis</taxon>
    </lineage>
</organism>
<dbReference type="InterPro" id="IPR002347">
    <property type="entry name" value="SDR_fam"/>
</dbReference>
<keyword evidence="3" id="KW-1185">Reference proteome</keyword>
<dbReference type="InterPro" id="IPR020904">
    <property type="entry name" value="Sc_DH/Rdtase_CS"/>
</dbReference>
<evidence type="ECO:0000313" key="3">
    <source>
        <dbReference type="Proteomes" id="UP000754495"/>
    </source>
</evidence>
<dbReference type="CDD" id="cd05233">
    <property type="entry name" value="SDR_c"/>
    <property type="match status" value="1"/>
</dbReference>
<dbReference type="RefSeq" id="WP_167114245.1">
    <property type="nucleotide sequence ID" value="NZ_JAANOU010000001.1"/>
</dbReference>
<dbReference type="PROSITE" id="PS00061">
    <property type="entry name" value="ADH_SHORT"/>
    <property type="match status" value="1"/>
</dbReference>
<proteinExistence type="inferred from homology"/>
<dbReference type="PRINTS" id="PR00080">
    <property type="entry name" value="SDRFAMILY"/>
</dbReference>
<evidence type="ECO:0000313" key="2">
    <source>
        <dbReference type="EMBL" id="NIH80275.1"/>
    </source>
</evidence>
<evidence type="ECO:0000256" key="1">
    <source>
        <dbReference type="ARBA" id="ARBA00006484"/>
    </source>
</evidence>
<name>A0ABX0SXK6_9PSEU</name>
<dbReference type="PANTHER" id="PTHR42760">
    <property type="entry name" value="SHORT-CHAIN DEHYDROGENASES/REDUCTASES FAMILY MEMBER"/>
    <property type="match status" value="1"/>
</dbReference>
<dbReference type="EMBL" id="JAANOU010000001">
    <property type="protein sequence ID" value="NIH80275.1"/>
    <property type="molecule type" value="Genomic_DNA"/>
</dbReference>
<comment type="caution">
    <text evidence="2">The sequence shown here is derived from an EMBL/GenBank/DDBJ whole genome shotgun (WGS) entry which is preliminary data.</text>
</comment>
<dbReference type="Pfam" id="PF13561">
    <property type="entry name" value="adh_short_C2"/>
    <property type="match status" value="1"/>
</dbReference>
<sequence length="263" mass="27003">MVNGDLSGRVVVITGAGGGIGLACARHALDAGARVVGADVQTGQLGELAGPDRLRAVPADLRTSAGAEAMIAAALDGFGRVDVLVNNAGIAPVREGFLGITDADWASTLELNLMGYVRAARAALAVMRDAGSGVLIHIASEAARMPNPRLPDYSVSKAAVLMLSKVLAAEFAPYGIRSTVVSPAFVRSPIYDRPGGIADSLAEEFGVDRETALQRYVELNGIPLGRLGTVDEVAAMVTFLASDRAAFVTGANFCIDGGVTPVV</sequence>
<protein>
    <submittedName>
        <fullName evidence="2">NAD(P)-dependent dehydrogenase (Short-subunit alcohol dehydrogenase family)</fullName>
    </submittedName>
</protein>
<comment type="similarity">
    <text evidence="1">Belongs to the short-chain dehydrogenases/reductases (SDR) family.</text>
</comment>
<accession>A0ABX0SXK6</accession>
<dbReference type="Gene3D" id="3.40.50.720">
    <property type="entry name" value="NAD(P)-binding Rossmann-like Domain"/>
    <property type="match status" value="1"/>
</dbReference>
<dbReference type="InterPro" id="IPR036291">
    <property type="entry name" value="NAD(P)-bd_dom_sf"/>
</dbReference>
<gene>
    <name evidence="2" type="ORF">FHX46_002805</name>
</gene>
<dbReference type="Proteomes" id="UP000754495">
    <property type="component" value="Unassembled WGS sequence"/>
</dbReference>